<evidence type="ECO:0000256" key="1">
    <source>
        <dbReference type="SAM" id="MobiDB-lite"/>
    </source>
</evidence>
<keyword evidence="4" id="KW-1185">Reference proteome</keyword>
<dbReference type="PROSITE" id="PS50853">
    <property type="entry name" value="FN3"/>
    <property type="match status" value="1"/>
</dbReference>
<evidence type="ECO:0000259" key="2">
    <source>
        <dbReference type="PROSITE" id="PS50853"/>
    </source>
</evidence>
<feature type="compositionally biased region" description="Polar residues" evidence="1">
    <location>
        <begin position="8"/>
        <end position="19"/>
    </location>
</feature>
<dbReference type="STRING" id="947166.A0A1D1VS52"/>
<dbReference type="InterPro" id="IPR003961">
    <property type="entry name" value="FN3_dom"/>
</dbReference>
<feature type="region of interest" description="Disordered" evidence="1">
    <location>
        <begin position="412"/>
        <end position="431"/>
    </location>
</feature>
<dbReference type="AlphaFoldDB" id="A0A1D1VS52"/>
<dbReference type="InterPro" id="IPR039269">
    <property type="entry name" value="ANKFN1"/>
</dbReference>
<dbReference type="GO" id="GO:0005819">
    <property type="term" value="C:spindle"/>
    <property type="evidence" value="ECO:0007669"/>
    <property type="project" value="TreeGrafter"/>
</dbReference>
<feature type="compositionally biased region" description="Polar residues" evidence="1">
    <location>
        <begin position="103"/>
        <end position="120"/>
    </location>
</feature>
<gene>
    <name evidence="3" type="primary">RvY_12440-1</name>
    <name evidence="3" type="synonym">RvY_12440.1</name>
    <name evidence="3" type="ORF">RvY_12440</name>
</gene>
<sequence length="907" mass="102111">MNMEHAKSPSTLSLGSSGAFQKLKDRARSVDRFLSESRLNILGQSRAATTDLTHPIATSRSFQGTNDPKHLSDPQGESKENVPATKSQHSSRQSARKPRRDGSLSSADVQKSSARWRSPSISRSVQRNFQSLISFLFERKHDARKRALAEQLLWTALRRQETALFGDILNQLQDPPLDLNRCNQFGWRLVDEAVMLNYPAIAHDLFQRGAQETPSLLNKNTRMEALTRALRGLDAIQAVSQLRTNPNPRLLVAELAAIPSINILQQMIHNVEKTRPPRNYLDKVTIEAWDEDAVAVTCLTRTESPGIVSGFKVEWCLDGTFTNNVASQTFRDLMDPPRLIVADLAKDQPYYFRLSVANLAGFGSPVLAHPSPSTITSWRDLSDTTKGSSYDEALLILQEIVDGTLQLQHKVQRQTPSTDHEPSLRSVSRRPSIKDSLKAIIKPLNRTHSTFDGGLFLSCLVIKDDFLLLCDNLSLPNQLVQSQFLGTVTSKEYARLHKLSCLSPDFLVTIRNLLSSSKETSCDLCYPTVQALISLQSWLCLTDLGLLYIHPLYDHDNNISMMLLIRTLNVQAEDYALPSGLRWVHIKEVEALSLNEGLDPLLVMVSSTGIQEVATFARSARKKMASGLHLSFLELHCTVDNVAVQTTKGRPGMLPTVKLRDNPHVTKDEWGSVLQLSTGPKGKIPLMAEQVNTAWHSLRRILSMRPHDHENPYLFEEVVRIDDQTAILILYGDQAELRSCSISEVQHKGLLKVAVQQMEYLFFQTYHIPLWLAYCQASLVQESLAVHLLSRQRQVYNEAAVSSTNLKQYQQQLHQLQTSLDEVWNGIRWMPSVVRQSTNRHRPRRHFHILEPHHSPLSPPPRPPFLKLPNIPPDNEPVQKGAGQLQPERLCPSGFVARQVRRLDANA</sequence>
<evidence type="ECO:0000313" key="3">
    <source>
        <dbReference type="EMBL" id="GAV01784.1"/>
    </source>
</evidence>
<dbReference type="EMBL" id="BDGG01000007">
    <property type="protein sequence ID" value="GAV01784.1"/>
    <property type="molecule type" value="Genomic_DNA"/>
</dbReference>
<comment type="caution">
    <text evidence="3">The sequence shown here is derived from an EMBL/GenBank/DDBJ whole genome shotgun (WGS) entry which is preliminary data.</text>
</comment>
<dbReference type="SUPFAM" id="SSF49265">
    <property type="entry name" value="Fibronectin type III"/>
    <property type="match status" value="1"/>
</dbReference>
<feature type="region of interest" description="Disordered" evidence="1">
    <location>
        <begin position="1"/>
        <end position="120"/>
    </location>
</feature>
<organism evidence="3 4">
    <name type="scientific">Ramazzottius varieornatus</name>
    <name type="common">Water bear</name>
    <name type="synonym">Tardigrade</name>
    <dbReference type="NCBI Taxonomy" id="947166"/>
    <lineage>
        <taxon>Eukaryota</taxon>
        <taxon>Metazoa</taxon>
        <taxon>Ecdysozoa</taxon>
        <taxon>Tardigrada</taxon>
        <taxon>Eutardigrada</taxon>
        <taxon>Parachela</taxon>
        <taxon>Hypsibioidea</taxon>
        <taxon>Ramazzottiidae</taxon>
        <taxon>Ramazzottius</taxon>
    </lineage>
</organism>
<feature type="compositionally biased region" description="Pro residues" evidence="1">
    <location>
        <begin position="857"/>
        <end position="875"/>
    </location>
</feature>
<name>A0A1D1VS52_RAMVA</name>
<proteinExistence type="predicted"/>
<evidence type="ECO:0000313" key="4">
    <source>
        <dbReference type="Proteomes" id="UP000186922"/>
    </source>
</evidence>
<feature type="region of interest" description="Disordered" evidence="1">
    <location>
        <begin position="850"/>
        <end position="890"/>
    </location>
</feature>
<dbReference type="Proteomes" id="UP000186922">
    <property type="component" value="Unassembled WGS sequence"/>
</dbReference>
<feature type="compositionally biased region" description="Polar residues" evidence="1">
    <location>
        <begin position="42"/>
        <end position="66"/>
    </location>
</feature>
<dbReference type="PANTHER" id="PTHR21437">
    <property type="entry name" value="WIDE AWAKE"/>
    <property type="match status" value="1"/>
</dbReference>
<dbReference type="OrthoDB" id="2428204at2759"/>
<feature type="compositionally biased region" description="Polar residues" evidence="1">
    <location>
        <begin position="84"/>
        <end position="93"/>
    </location>
</feature>
<dbReference type="InterPro" id="IPR036116">
    <property type="entry name" value="FN3_sf"/>
</dbReference>
<dbReference type="PANTHER" id="PTHR21437:SF1">
    <property type="entry name" value="WIDE AWAKE"/>
    <property type="match status" value="1"/>
</dbReference>
<protein>
    <recommendedName>
        <fullName evidence="2">Fibronectin type-III domain-containing protein</fullName>
    </recommendedName>
</protein>
<dbReference type="GO" id="GO:0061172">
    <property type="term" value="P:regulation of establishment of bipolar cell polarity"/>
    <property type="evidence" value="ECO:0007669"/>
    <property type="project" value="TreeGrafter"/>
</dbReference>
<dbReference type="GO" id="GO:0000132">
    <property type="term" value="P:establishment of mitotic spindle orientation"/>
    <property type="evidence" value="ECO:0007669"/>
    <property type="project" value="TreeGrafter"/>
</dbReference>
<dbReference type="CDD" id="cd00063">
    <property type="entry name" value="FN3"/>
    <property type="match status" value="1"/>
</dbReference>
<accession>A0A1D1VS52</accession>
<reference evidence="3 4" key="1">
    <citation type="journal article" date="2016" name="Nat. Commun.">
        <title>Extremotolerant tardigrade genome and improved radiotolerance of human cultured cells by tardigrade-unique protein.</title>
        <authorList>
            <person name="Hashimoto T."/>
            <person name="Horikawa D.D."/>
            <person name="Saito Y."/>
            <person name="Kuwahara H."/>
            <person name="Kozuka-Hata H."/>
            <person name="Shin-I T."/>
            <person name="Minakuchi Y."/>
            <person name="Ohishi K."/>
            <person name="Motoyama A."/>
            <person name="Aizu T."/>
            <person name="Enomoto A."/>
            <person name="Kondo K."/>
            <person name="Tanaka S."/>
            <person name="Hara Y."/>
            <person name="Koshikawa S."/>
            <person name="Sagara H."/>
            <person name="Miura T."/>
            <person name="Yokobori S."/>
            <person name="Miyagawa K."/>
            <person name="Suzuki Y."/>
            <person name="Kubo T."/>
            <person name="Oyama M."/>
            <person name="Kohara Y."/>
            <person name="Fujiyama A."/>
            <person name="Arakawa K."/>
            <person name="Katayama T."/>
            <person name="Toyoda A."/>
            <person name="Kunieda T."/>
        </authorList>
    </citation>
    <scope>NUCLEOTIDE SEQUENCE [LARGE SCALE GENOMIC DNA]</scope>
    <source>
        <strain evidence="3 4">YOKOZUNA-1</strain>
    </source>
</reference>
<feature type="compositionally biased region" description="Basic and acidic residues" evidence="1">
    <location>
        <begin position="22"/>
        <end position="35"/>
    </location>
</feature>
<feature type="domain" description="Fibronectin type-III" evidence="2">
    <location>
        <begin position="276"/>
        <end position="380"/>
    </location>
</feature>
<feature type="compositionally biased region" description="Basic and acidic residues" evidence="1">
    <location>
        <begin position="67"/>
        <end position="80"/>
    </location>
</feature>